<feature type="domain" description="HTH araC/xylS-type" evidence="4">
    <location>
        <begin position="185"/>
        <end position="283"/>
    </location>
</feature>
<dbReference type="PROSITE" id="PS00041">
    <property type="entry name" value="HTH_ARAC_FAMILY_1"/>
    <property type="match status" value="1"/>
</dbReference>
<dbReference type="GO" id="GO:0003700">
    <property type="term" value="F:DNA-binding transcription factor activity"/>
    <property type="evidence" value="ECO:0007669"/>
    <property type="project" value="InterPro"/>
</dbReference>
<dbReference type="PRINTS" id="PR00032">
    <property type="entry name" value="HTHARAC"/>
</dbReference>
<dbReference type="GO" id="GO:0043565">
    <property type="term" value="F:sequence-specific DNA binding"/>
    <property type="evidence" value="ECO:0007669"/>
    <property type="project" value="InterPro"/>
</dbReference>
<dbReference type="PANTHER" id="PTHR43280:SF30">
    <property type="entry name" value="MMSAB OPERON REGULATORY PROTEIN"/>
    <property type="match status" value="1"/>
</dbReference>
<evidence type="ECO:0000256" key="2">
    <source>
        <dbReference type="ARBA" id="ARBA00023125"/>
    </source>
</evidence>
<reference evidence="5" key="1">
    <citation type="journal article" date="2014" name="Int. J. Syst. Evol. Microbiol.">
        <title>Complete genome sequence of Corynebacterium casei LMG S-19264T (=DSM 44701T), isolated from a smear-ripened cheese.</title>
        <authorList>
            <consortium name="US DOE Joint Genome Institute (JGI-PGF)"/>
            <person name="Walter F."/>
            <person name="Albersmeier A."/>
            <person name="Kalinowski J."/>
            <person name="Ruckert C."/>
        </authorList>
    </citation>
    <scope>NUCLEOTIDE SEQUENCE</scope>
    <source>
        <strain evidence="5">CGMCC 1.12987</strain>
    </source>
</reference>
<dbReference type="PROSITE" id="PS01124">
    <property type="entry name" value="HTH_ARAC_FAMILY_2"/>
    <property type="match status" value="1"/>
</dbReference>
<dbReference type="Gene3D" id="1.10.10.60">
    <property type="entry name" value="Homeodomain-like"/>
    <property type="match status" value="1"/>
</dbReference>
<keyword evidence="6" id="KW-1185">Reference proteome</keyword>
<organism evidence="5 6">
    <name type="scientific">Paenibacillus abyssi</name>
    <dbReference type="NCBI Taxonomy" id="1340531"/>
    <lineage>
        <taxon>Bacteria</taxon>
        <taxon>Bacillati</taxon>
        <taxon>Bacillota</taxon>
        <taxon>Bacilli</taxon>
        <taxon>Bacillales</taxon>
        <taxon>Paenibacillaceae</taxon>
        <taxon>Paenibacillus</taxon>
    </lineage>
</organism>
<dbReference type="InterPro" id="IPR020449">
    <property type="entry name" value="Tscrpt_reg_AraC-type_HTH"/>
</dbReference>
<protein>
    <recommendedName>
        <fullName evidence="4">HTH araC/xylS-type domain-containing protein</fullName>
    </recommendedName>
</protein>
<gene>
    <name evidence="5" type="ORF">GCM10010916_27070</name>
</gene>
<dbReference type="InterPro" id="IPR037923">
    <property type="entry name" value="HTH-like"/>
</dbReference>
<keyword evidence="1" id="KW-0805">Transcription regulation</keyword>
<dbReference type="Gene3D" id="2.60.120.280">
    <property type="entry name" value="Regulatory protein AraC"/>
    <property type="match status" value="1"/>
</dbReference>
<dbReference type="AlphaFoldDB" id="A0A917D3N9"/>
<accession>A0A917D3N9</accession>
<keyword evidence="2" id="KW-0238">DNA-binding</keyword>
<dbReference type="InterPro" id="IPR018060">
    <property type="entry name" value="HTH_AraC"/>
</dbReference>
<evidence type="ECO:0000313" key="6">
    <source>
        <dbReference type="Proteomes" id="UP000644756"/>
    </source>
</evidence>
<comment type="caution">
    <text evidence="5">The sequence shown here is derived from an EMBL/GenBank/DDBJ whole genome shotgun (WGS) entry which is preliminary data.</text>
</comment>
<reference evidence="5" key="2">
    <citation type="submission" date="2020-09" db="EMBL/GenBank/DDBJ databases">
        <authorList>
            <person name="Sun Q."/>
            <person name="Zhou Y."/>
        </authorList>
    </citation>
    <scope>NUCLEOTIDE SEQUENCE</scope>
    <source>
        <strain evidence="5">CGMCC 1.12987</strain>
    </source>
</reference>
<dbReference type="Pfam" id="PF12833">
    <property type="entry name" value="HTH_18"/>
    <property type="match status" value="1"/>
</dbReference>
<dbReference type="Pfam" id="PF02311">
    <property type="entry name" value="AraC_binding"/>
    <property type="match status" value="1"/>
</dbReference>
<sequence>MTRIMDDMISSYPIRLIGANVDRSRLRVKTLQLVSAGHLPGRTLQRKDAVFERWAFVYITGGQGYYQVNKEPRKTVEAGSLFCLYPGAVFQYGSDDGGYWDEYYFTVEGTRVQEWLDGWSIQPDSVMSVGCDDSYFSRMEMLFSLMESGTPVHLDRAALLLESFLYELTHKLHTAESRNRTGAHHHIIDDLSNSVYDSIAPSDFAARHHISLSTLRRIVYFCTGYPLNEFIHRLKAAEAKRILLNTDDSVKEISSRLGYNDVFYFSRLFKKYVGVAPKIFRRQIGL</sequence>
<dbReference type="SUPFAM" id="SSF46689">
    <property type="entry name" value="Homeodomain-like"/>
    <property type="match status" value="1"/>
</dbReference>
<dbReference type="SMART" id="SM00342">
    <property type="entry name" value="HTH_ARAC"/>
    <property type="match status" value="1"/>
</dbReference>
<dbReference type="InterPro" id="IPR003313">
    <property type="entry name" value="AraC-bd"/>
</dbReference>
<keyword evidence="3" id="KW-0804">Transcription</keyword>
<proteinExistence type="predicted"/>
<name>A0A917D3N9_9BACL</name>
<dbReference type="PANTHER" id="PTHR43280">
    <property type="entry name" value="ARAC-FAMILY TRANSCRIPTIONAL REGULATOR"/>
    <property type="match status" value="1"/>
</dbReference>
<dbReference type="EMBL" id="BMGR01000008">
    <property type="protein sequence ID" value="GGG08817.1"/>
    <property type="molecule type" value="Genomic_DNA"/>
</dbReference>
<dbReference type="InterPro" id="IPR018062">
    <property type="entry name" value="HTH_AraC-typ_CS"/>
</dbReference>
<evidence type="ECO:0000259" key="4">
    <source>
        <dbReference type="PROSITE" id="PS01124"/>
    </source>
</evidence>
<dbReference type="SUPFAM" id="SSF51215">
    <property type="entry name" value="Regulatory protein AraC"/>
    <property type="match status" value="1"/>
</dbReference>
<dbReference type="Proteomes" id="UP000644756">
    <property type="component" value="Unassembled WGS sequence"/>
</dbReference>
<evidence type="ECO:0000256" key="1">
    <source>
        <dbReference type="ARBA" id="ARBA00023015"/>
    </source>
</evidence>
<evidence type="ECO:0000313" key="5">
    <source>
        <dbReference type="EMBL" id="GGG08817.1"/>
    </source>
</evidence>
<dbReference type="InterPro" id="IPR009057">
    <property type="entry name" value="Homeodomain-like_sf"/>
</dbReference>
<evidence type="ECO:0000256" key="3">
    <source>
        <dbReference type="ARBA" id="ARBA00023163"/>
    </source>
</evidence>
<dbReference type="RefSeq" id="WP_188531584.1">
    <property type="nucleotide sequence ID" value="NZ_BMGR01000008.1"/>
</dbReference>